<dbReference type="Proteomes" id="UP000298781">
    <property type="component" value="Chromosome"/>
</dbReference>
<dbReference type="Pfam" id="PF03241">
    <property type="entry name" value="HpaB"/>
    <property type="match status" value="1"/>
</dbReference>
<gene>
    <name evidence="7" type="ORF">E8M01_21585</name>
</gene>
<evidence type="ECO:0000259" key="6">
    <source>
        <dbReference type="Pfam" id="PF11794"/>
    </source>
</evidence>
<dbReference type="EMBL" id="CP039690">
    <property type="protein sequence ID" value="QCI66591.1"/>
    <property type="molecule type" value="Genomic_DNA"/>
</dbReference>
<evidence type="ECO:0000259" key="5">
    <source>
        <dbReference type="Pfam" id="PF03241"/>
    </source>
</evidence>
<feature type="binding site" evidence="4">
    <location>
        <begin position="147"/>
        <end position="150"/>
    </location>
    <ligand>
        <name>FAD</name>
        <dbReference type="ChEBI" id="CHEBI:57692"/>
    </ligand>
</feature>
<dbReference type="PANTHER" id="PTHR36117">
    <property type="entry name" value="4-HYDROXYPHENYLACETATE 3-MONOOXYGENASE-RELATED"/>
    <property type="match status" value="1"/>
</dbReference>
<dbReference type="AlphaFoldDB" id="A0A4D7B1C9"/>
<dbReference type="InterPro" id="IPR024674">
    <property type="entry name" value="HpaB/PvcC/4-BUDH_N"/>
</dbReference>
<dbReference type="InterPro" id="IPR046373">
    <property type="entry name" value="Acyl-CoA_Oxase/DH_mid-dom_sf"/>
</dbReference>
<keyword evidence="2 4" id="KW-0274">FAD</keyword>
<dbReference type="KEGG" id="pstg:E8M01_21585"/>
<evidence type="ECO:0000256" key="3">
    <source>
        <dbReference type="ARBA" id="ARBA00023002"/>
    </source>
</evidence>
<proteinExistence type="predicted"/>
<dbReference type="Gene3D" id="1.10.3140.10">
    <property type="entry name" value="4-hydroxybutyryl-coa dehydratase, domain 1"/>
    <property type="match status" value="1"/>
</dbReference>
<dbReference type="InterPro" id="IPR009100">
    <property type="entry name" value="AcylCoA_DH/oxidase_NM_dom_sf"/>
</dbReference>
<dbReference type="OrthoDB" id="7233724at2"/>
<evidence type="ECO:0000313" key="8">
    <source>
        <dbReference type="Proteomes" id="UP000298781"/>
    </source>
</evidence>
<evidence type="ECO:0000256" key="4">
    <source>
        <dbReference type="PIRSR" id="PIRSR000331-2"/>
    </source>
</evidence>
<dbReference type="SUPFAM" id="SSF47203">
    <property type="entry name" value="Acyl-CoA dehydrogenase C-terminal domain-like"/>
    <property type="match status" value="1"/>
</dbReference>
<evidence type="ECO:0000256" key="2">
    <source>
        <dbReference type="ARBA" id="ARBA00022827"/>
    </source>
</evidence>
<evidence type="ECO:0000313" key="7">
    <source>
        <dbReference type="EMBL" id="QCI66591.1"/>
    </source>
</evidence>
<feature type="domain" description="HpaB/PvcC/4-BUDH N-terminal" evidence="6">
    <location>
        <begin position="4"/>
        <end position="266"/>
    </location>
</feature>
<feature type="domain" description="HpaB/PvcC/4-BUDH C-terminal" evidence="5">
    <location>
        <begin position="275"/>
        <end position="473"/>
    </location>
</feature>
<dbReference type="Gene3D" id="1.20.140.10">
    <property type="entry name" value="Butyryl-CoA Dehydrogenase, subunit A, domain 3"/>
    <property type="match status" value="1"/>
</dbReference>
<dbReference type="InterPro" id="IPR024719">
    <property type="entry name" value="HpaB/PvcC/4-BUDH_C"/>
</dbReference>
<dbReference type="PIRSF" id="PIRSF000331">
    <property type="entry name" value="HpaA_HpaB"/>
    <property type="match status" value="1"/>
</dbReference>
<dbReference type="SUPFAM" id="SSF56645">
    <property type="entry name" value="Acyl-CoA dehydrogenase NM domain-like"/>
    <property type="match status" value="1"/>
</dbReference>
<organism evidence="7 8">
    <name type="scientific">Phreatobacter stygius</name>
    <dbReference type="NCBI Taxonomy" id="1940610"/>
    <lineage>
        <taxon>Bacteria</taxon>
        <taxon>Pseudomonadati</taxon>
        <taxon>Pseudomonadota</taxon>
        <taxon>Alphaproteobacteria</taxon>
        <taxon>Hyphomicrobiales</taxon>
        <taxon>Phreatobacteraceae</taxon>
        <taxon>Phreatobacter</taxon>
    </lineage>
</organism>
<dbReference type="RefSeq" id="WP_136962032.1">
    <property type="nucleotide sequence ID" value="NZ_CP039690.1"/>
</dbReference>
<dbReference type="InterPro" id="IPR004925">
    <property type="entry name" value="HpaB/PvcC/4-BUDH"/>
</dbReference>
<name>A0A4D7B1C9_9HYPH</name>
<accession>A0A4D7B1C9</accession>
<dbReference type="Pfam" id="PF11794">
    <property type="entry name" value="HpaB_N"/>
    <property type="match status" value="1"/>
</dbReference>
<reference evidence="7 8" key="1">
    <citation type="submission" date="2019-04" db="EMBL/GenBank/DDBJ databases">
        <title>Phreatobacter aquaticus sp. nov.</title>
        <authorList>
            <person name="Choi A."/>
        </authorList>
    </citation>
    <scope>NUCLEOTIDE SEQUENCE [LARGE SCALE GENOMIC DNA]</scope>
    <source>
        <strain evidence="7 8">KCTC 52518</strain>
    </source>
</reference>
<dbReference type="GO" id="GO:0016627">
    <property type="term" value="F:oxidoreductase activity, acting on the CH-CH group of donors"/>
    <property type="evidence" value="ECO:0007669"/>
    <property type="project" value="InterPro"/>
</dbReference>
<keyword evidence="3" id="KW-0560">Oxidoreductase</keyword>
<keyword evidence="1" id="KW-0285">Flavoprotein</keyword>
<dbReference type="PANTHER" id="PTHR36117:SF3">
    <property type="entry name" value="4-HYDROXYPHENYLACETATE 3-MONOOXYGENASE-RELATED"/>
    <property type="match status" value="1"/>
</dbReference>
<evidence type="ECO:0000256" key="1">
    <source>
        <dbReference type="ARBA" id="ARBA00022630"/>
    </source>
</evidence>
<protein>
    <recommendedName>
        <fullName evidence="9">4-hydroxyphenylacetate 3-monooxygenase</fullName>
    </recommendedName>
</protein>
<feature type="binding site" evidence="4">
    <location>
        <position position="185"/>
    </location>
    <ligand>
        <name>FAD</name>
        <dbReference type="ChEBI" id="CHEBI:57692"/>
    </ligand>
</feature>
<evidence type="ECO:0008006" key="9">
    <source>
        <dbReference type="Google" id="ProtNLM"/>
    </source>
</evidence>
<dbReference type="Gene3D" id="2.40.110.10">
    <property type="entry name" value="Butyryl-CoA Dehydrogenase, subunit A, domain 2"/>
    <property type="match status" value="1"/>
</dbReference>
<feature type="binding site" evidence="4">
    <location>
        <begin position="141"/>
        <end position="143"/>
    </location>
    <ligand>
        <name>FAD</name>
        <dbReference type="ChEBI" id="CHEBI:57692"/>
    </ligand>
</feature>
<dbReference type="InterPro" id="IPR036250">
    <property type="entry name" value="AcylCo_DH-like_C"/>
</dbReference>
<sequence length="491" mass="54824">MLKTGRDYLEGLRDGRTVYIGGERIDDVTTHPAFRNAARSIAAFYDLKADPALRDVMAFEENGELNSIYYLKARDRADLARRSAAHRRLAEPSYGMLGRSPDYIASFVTGMNLRPEIFGRFSGNVAGYYDFMRRNDIYAAHAIVSPQAARDPAFYQKHNFPNPSLRVISEDGHGVVVSGMKMLATGAILADEVWIGNILPLAPEAKAESITFAVPCNHPGVSLWSRRSFEREAASEFEAPLSHRFDETDAMVMFDEVKVPWERVFVHNDPVLSRGLYIDTAAHAYGNHHSNVRYLVKLQLLIGLASRIAQSTGADQVPAVRETLGRLASLEALLEGLVAGQIQACEEWPAPGYVTYNRRIMYAALNWGVENYSSIVDCVRELCGGGVLQMPADGSVLDDAWLADRFTTFWRTPQMDAMSRMKLFKLAWDIIGSEFAGRHLQYEKFFPGASFVVRNHNYREAPWDKFHGLVDEITARMQAQGDVLPACPSAA</sequence>
<keyword evidence="8" id="KW-1185">Reference proteome</keyword>